<feature type="compositionally biased region" description="Low complexity" evidence="3">
    <location>
        <begin position="60"/>
        <end position="82"/>
    </location>
</feature>
<proteinExistence type="predicted"/>
<protein>
    <recommendedName>
        <fullName evidence="4">EF-hand domain-containing protein</fullName>
    </recommendedName>
</protein>
<keyword evidence="1" id="KW-0677">Repeat</keyword>
<feature type="domain" description="EF-hand" evidence="4">
    <location>
        <begin position="199"/>
        <end position="234"/>
    </location>
</feature>
<dbReference type="EMBL" id="CAJNIZ010013064">
    <property type="protein sequence ID" value="CAE7342647.1"/>
    <property type="molecule type" value="Genomic_DNA"/>
</dbReference>
<dbReference type="PROSITE" id="PS50222">
    <property type="entry name" value="EF_HAND_2"/>
    <property type="match status" value="4"/>
</dbReference>
<accession>A0A812P2N9</accession>
<organism evidence="5 6">
    <name type="scientific">Symbiodinium pilosum</name>
    <name type="common">Dinoflagellate</name>
    <dbReference type="NCBI Taxonomy" id="2952"/>
    <lineage>
        <taxon>Eukaryota</taxon>
        <taxon>Sar</taxon>
        <taxon>Alveolata</taxon>
        <taxon>Dinophyceae</taxon>
        <taxon>Suessiales</taxon>
        <taxon>Symbiodiniaceae</taxon>
        <taxon>Symbiodinium</taxon>
    </lineage>
</organism>
<dbReference type="OrthoDB" id="445057at2759"/>
<evidence type="ECO:0000313" key="6">
    <source>
        <dbReference type="Proteomes" id="UP000649617"/>
    </source>
</evidence>
<dbReference type="AlphaFoldDB" id="A0A812P2N9"/>
<dbReference type="Proteomes" id="UP000649617">
    <property type="component" value="Unassembled WGS sequence"/>
</dbReference>
<dbReference type="Gene3D" id="1.10.238.10">
    <property type="entry name" value="EF-hand"/>
    <property type="match status" value="3"/>
</dbReference>
<evidence type="ECO:0000256" key="3">
    <source>
        <dbReference type="SAM" id="MobiDB-lite"/>
    </source>
</evidence>
<evidence type="ECO:0000256" key="1">
    <source>
        <dbReference type="ARBA" id="ARBA00022737"/>
    </source>
</evidence>
<keyword evidence="6" id="KW-1185">Reference proteome</keyword>
<dbReference type="InterPro" id="IPR002048">
    <property type="entry name" value="EF_hand_dom"/>
</dbReference>
<evidence type="ECO:0000313" key="5">
    <source>
        <dbReference type="EMBL" id="CAE7342647.1"/>
    </source>
</evidence>
<feature type="region of interest" description="Disordered" evidence="3">
    <location>
        <begin position="58"/>
        <end position="84"/>
    </location>
</feature>
<feature type="non-terminal residue" evidence="5">
    <location>
        <position position="1"/>
    </location>
</feature>
<dbReference type="SUPFAM" id="SSF47473">
    <property type="entry name" value="EF-hand"/>
    <property type="match status" value="3"/>
</dbReference>
<feature type="domain" description="EF-hand" evidence="4">
    <location>
        <begin position="322"/>
        <end position="357"/>
    </location>
</feature>
<feature type="domain" description="EF-hand" evidence="4">
    <location>
        <begin position="85"/>
        <end position="120"/>
    </location>
</feature>
<dbReference type="InterPro" id="IPR050145">
    <property type="entry name" value="Centrin_CML-like"/>
</dbReference>
<feature type="domain" description="EF-hand" evidence="4">
    <location>
        <begin position="464"/>
        <end position="499"/>
    </location>
</feature>
<reference evidence="5" key="1">
    <citation type="submission" date="2021-02" db="EMBL/GenBank/DDBJ databases">
        <authorList>
            <person name="Dougan E. K."/>
            <person name="Rhodes N."/>
            <person name="Thang M."/>
            <person name="Chan C."/>
        </authorList>
    </citation>
    <scope>NUCLEOTIDE SEQUENCE</scope>
</reference>
<dbReference type="GO" id="GO:0005509">
    <property type="term" value="F:calcium ion binding"/>
    <property type="evidence" value="ECO:0007669"/>
    <property type="project" value="InterPro"/>
</dbReference>
<keyword evidence="2" id="KW-0106">Calcium</keyword>
<dbReference type="InterPro" id="IPR011992">
    <property type="entry name" value="EF-hand-dom_pair"/>
</dbReference>
<evidence type="ECO:0000256" key="2">
    <source>
        <dbReference type="ARBA" id="ARBA00022837"/>
    </source>
</evidence>
<name>A0A812P2N9_SYMPI</name>
<gene>
    <name evidence="5" type="ORF">SPIL2461_LOCUS8099</name>
</gene>
<sequence length="664" mass="72273">FSGSDQEWQQEFDLLCGDRGSSEGIRLDAFVGLVNDSSDDGCYCSEEELRSLLQARAQTTPPTLSKAPAPAAKSAVPRRAPAQDPRHELIEAVFQQLDRDSKGYLTAKDMRPFAEQTGFSGSDQEWSSEFALLCEQFGSSQCILLDDFVKLVNDSSDAGCYCSDSELRNLQQAQPQIAAPTAPPVKAAAPPGLTPMQDPRRALIEAVFRALDSGGTGSLTARDMRPFAEQTGFNGSDQEWQQEFDLLCHDRGSTGGFGLDAFISLVNDQSDDGCFCSDEELRKLLQPRPQTTQPTPSKAPAPVAAKTTATARSAAVSAAQDSRHELIEAVFQQLDRESKGYLTAKDMRPFAEQTGFSGSDQEWSSEFALLCEQFGSSQCILLDDFVKLVNDSSDAGCYCSDSELRNLQQAQPQIAAPTAPPVKAAPTAPTQAAQACTGQTVLTRFCLVAGLKLFLWIISPWQDPRRELIEVVFRALDSGGKGYLTARDMRPFAEQTGFSGSDQEWQQEFDLLVSDLCPGTGSLHGQGILLDGFASLVNDSSDEGCYVLDSDLRALPNRLQPLSQAPAVTQHSDPRQDLIEAVFTALDWGSKGYLTARDMRPFAEQTGFSGSDQEWQQEFDLLCQDRGSARGFGLDAFVALVNDSSDEGCYCSDSELRNLLQPQS</sequence>
<evidence type="ECO:0000259" key="4">
    <source>
        <dbReference type="PROSITE" id="PS50222"/>
    </source>
</evidence>
<dbReference type="PANTHER" id="PTHR23050">
    <property type="entry name" value="CALCIUM BINDING PROTEIN"/>
    <property type="match status" value="1"/>
</dbReference>
<comment type="caution">
    <text evidence="5">The sequence shown here is derived from an EMBL/GenBank/DDBJ whole genome shotgun (WGS) entry which is preliminary data.</text>
</comment>